<organism evidence="3 4">
    <name type="scientific">Shewanella corallii</name>
    <dbReference type="NCBI Taxonomy" id="560080"/>
    <lineage>
        <taxon>Bacteria</taxon>
        <taxon>Pseudomonadati</taxon>
        <taxon>Pseudomonadota</taxon>
        <taxon>Gammaproteobacteria</taxon>
        <taxon>Alteromonadales</taxon>
        <taxon>Shewanellaceae</taxon>
        <taxon>Shewanella</taxon>
    </lineage>
</organism>
<proteinExistence type="predicted"/>
<feature type="transmembrane region" description="Helical" evidence="1">
    <location>
        <begin position="98"/>
        <end position="122"/>
    </location>
</feature>
<keyword evidence="1" id="KW-1133">Transmembrane helix</keyword>
<comment type="caution">
    <text evidence="3">The sequence shown here is derived from an EMBL/GenBank/DDBJ whole genome shotgun (WGS) entry which is preliminary data.</text>
</comment>
<dbReference type="EMBL" id="JAKIKT010000003">
    <property type="protein sequence ID" value="MCL2914218.1"/>
    <property type="molecule type" value="Genomic_DNA"/>
</dbReference>
<dbReference type="Proteomes" id="UP001202831">
    <property type="component" value="Unassembled WGS sequence"/>
</dbReference>
<feature type="transmembrane region" description="Helical" evidence="1">
    <location>
        <begin position="221"/>
        <end position="239"/>
    </location>
</feature>
<sequence>MAARLNKQSIPLLLACLLALWWGFYYQSSGWYNDYGKEKSELFLLLDGLLVLPLVCFACIADKRQALVKSLAYGCLMILLGSLVIPESEKLVWRWLESLRYLLLGAFVLFELAMIVSVVWIIRMGLRAGQQLEDAIEQGVDKYFPKVGAERSILADLMLFDLRLWSYFLMPARYLERGYSGNLFSYHKLDGNQANQMGFILLILFELPLTHLLLHFVWSPLAANVVTGLTLLGLVFFIAEYRASSRRFVTLDDRGITVRYGLMGPRFIPWFDIEAVELNQGRVRRQPGVLRYRLFASPNIRIKLDPVAAYHYHSIYLGLDNPAEFIRYCKMNVASGDDLGS</sequence>
<evidence type="ECO:0000259" key="2">
    <source>
        <dbReference type="Pfam" id="PF10756"/>
    </source>
</evidence>
<feature type="transmembrane region" description="Helical" evidence="1">
    <location>
        <begin position="197"/>
        <end position="215"/>
    </location>
</feature>
<gene>
    <name evidence="3" type="ORF">L2725_10610</name>
</gene>
<feature type="transmembrane region" description="Helical" evidence="1">
    <location>
        <begin position="67"/>
        <end position="86"/>
    </location>
</feature>
<feature type="transmembrane region" description="Helical" evidence="1">
    <location>
        <begin position="12"/>
        <end position="30"/>
    </location>
</feature>
<keyword evidence="1" id="KW-0472">Membrane</keyword>
<evidence type="ECO:0000313" key="4">
    <source>
        <dbReference type="Proteomes" id="UP001202831"/>
    </source>
</evidence>
<keyword evidence="1" id="KW-0812">Transmembrane</keyword>
<dbReference type="Pfam" id="PF10756">
    <property type="entry name" value="bPH_6"/>
    <property type="match status" value="1"/>
</dbReference>
<protein>
    <submittedName>
        <fullName evidence="3">PH domain-containing protein</fullName>
    </submittedName>
</protein>
<feature type="transmembrane region" description="Helical" evidence="1">
    <location>
        <begin position="42"/>
        <end position="60"/>
    </location>
</feature>
<evidence type="ECO:0000313" key="3">
    <source>
        <dbReference type="EMBL" id="MCL2914218.1"/>
    </source>
</evidence>
<reference evidence="3 4" key="1">
    <citation type="submission" date="2022-01" db="EMBL/GenBank/DDBJ databases">
        <title>Whole genome-based taxonomy of the Shewanellaceae.</title>
        <authorList>
            <person name="Martin-Rodriguez A.J."/>
        </authorList>
    </citation>
    <scope>NUCLEOTIDE SEQUENCE [LARGE SCALE GENOMIC DNA]</scope>
    <source>
        <strain evidence="3 4">DSM 21332</strain>
    </source>
</reference>
<feature type="domain" description="Low molecular weight protein antigen 6 PH" evidence="2">
    <location>
        <begin position="249"/>
        <end position="282"/>
    </location>
</feature>
<dbReference type="RefSeq" id="WP_249248935.1">
    <property type="nucleotide sequence ID" value="NZ_JAKIKT010000003.1"/>
</dbReference>
<keyword evidence="4" id="KW-1185">Reference proteome</keyword>
<accession>A0ABT0N6Z3</accession>
<name>A0ABT0N6Z3_9GAMM</name>
<evidence type="ECO:0000256" key="1">
    <source>
        <dbReference type="SAM" id="Phobius"/>
    </source>
</evidence>
<dbReference type="InterPro" id="IPR019692">
    <property type="entry name" value="CFP-6_PH"/>
</dbReference>